<dbReference type="Gene3D" id="3.30.750.44">
    <property type="match status" value="1"/>
</dbReference>
<dbReference type="InterPro" id="IPR029045">
    <property type="entry name" value="ClpP/crotonase-like_dom_sf"/>
</dbReference>
<reference evidence="2 3" key="1">
    <citation type="journal article" date="2015" name="Microbes Environ.">
        <title>Distribution and evolution of nitrogen fixation genes in the phylum bacteroidetes.</title>
        <authorList>
            <person name="Inoue J."/>
            <person name="Oshima K."/>
            <person name="Suda W."/>
            <person name="Sakamoto M."/>
            <person name="Iino T."/>
            <person name="Noda S."/>
            <person name="Hongoh Y."/>
            <person name="Hattori M."/>
            <person name="Ohkuma M."/>
        </authorList>
    </citation>
    <scope>NUCLEOTIDE SEQUENCE [LARGE SCALE GENOMIC DNA]</scope>
    <source>
        <strain evidence="2">JCM 15548</strain>
    </source>
</reference>
<organism evidence="2 3">
    <name type="scientific">Geofilum rubicundum JCM 15548</name>
    <dbReference type="NCBI Taxonomy" id="1236989"/>
    <lineage>
        <taxon>Bacteria</taxon>
        <taxon>Pseudomonadati</taxon>
        <taxon>Bacteroidota</taxon>
        <taxon>Bacteroidia</taxon>
        <taxon>Marinilabiliales</taxon>
        <taxon>Marinilabiliaceae</taxon>
        <taxon>Geofilum</taxon>
    </lineage>
</organism>
<evidence type="ECO:0000313" key="2">
    <source>
        <dbReference type="EMBL" id="GAO31266.1"/>
    </source>
</evidence>
<dbReference type="AlphaFoldDB" id="A0A0E9M1L6"/>
<keyword evidence="1" id="KW-0812">Transmembrane</keyword>
<proteinExistence type="predicted"/>
<keyword evidence="2" id="KW-0645">Protease</keyword>
<dbReference type="GO" id="GO:0008233">
    <property type="term" value="F:peptidase activity"/>
    <property type="evidence" value="ECO:0007669"/>
    <property type="project" value="UniProtKB-KW"/>
</dbReference>
<keyword evidence="1" id="KW-0472">Membrane</keyword>
<accession>A0A0E9M1L6</accession>
<evidence type="ECO:0000313" key="3">
    <source>
        <dbReference type="Proteomes" id="UP000032900"/>
    </source>
</evidence>
<feature type="transmembrane region" description="Helical" evidence="1">
    <location>
        <begin position="12"/>
        <end position="29"/>
    </location>
</feature>
<dbReference type="SUPFAM" id="SSF52096">
    <property type="entry name" value="ClpP/crotonase"/>
    <property type="match status" value="1"/>
</dbReference>
<protein>
    <submittedName>
        <fullName evidence="2">Putative carboxy-terminal processing protease</fullName>
    </submittedName>
</protein>
<dbReference type="RefSeq" id="WP_227625905.1">
    <property type="nucleotide sequence ID" value="NZ_BAZW01000043.1"/>
</dbReference>
<keyword evidence="3" id="KW-1185">Reference proteome</keyword>
<dbReference type="EMBL" id="BAZW01000043">
    <property type="protein sequence ID" value="GAO31266.1"/>
    <property type="molecule type" value="Genomic_DNA"/>
</dbReference>
<gene>
    <name evidence="2" type="ORF">JCM15548_13614</name>
</gene>
<keyword evidence="1" id="KW-1133">Transmembrane helix</keyword>
<keyword evidence="2" id="KW-0378">Hydrolase</keyword>
<dbReference type="Proteomes" id="UP000032900">
    <property type="component" value="Unassembled WGS sequence"/>
</dbReference>
<evidence type="ECO:0000256" key="1">
    <source>
        <dbReference type="SAM" id="Phobius"/>
    </source>
</evidence>
<sequence>MAKRRGLTPKGWMIAILVSVIVSVSFVAANTDRRNFEIVKNLDIFYSLFRELNSYYVDETDPEKLIKTGIDAMLETLDPYTTFIPEEEMADFRFMTTGEYAGIGALITKRGDYVVISEPTKGCLPRNRA</sequence>
<comment type="caution">
    <text evidence="2">The sequence shown here is derived from an EMBL/GenBank/DDBJ whole genome shotgun (WGS) entry which is preliminary data.</text>
</comment>
<dbReference type="STRING" id="1236989.JCM15548_13614"/>
<name>A0A0E9M1L6_9BACT</name>
<dbReference type="GO" id="GO:0006508">
    <property type="term" value="P:proteolysis"/>
    <property type="evidence" value="ECO:0007669"/>
    <property type="project" value="UniProtKB-KW"/>
</dbReference>